<comment type="caution">
    <text evidence="3">The sequence shown here is derived from an EMBL/GenBank/DDBJ whole genome shotgun (WGS) entry which is preliminary data.</text>
</comment>
<dbReference type="PANTHER" id="PTHR43267">
    <property type="entry name" value="TRNA THREONYLCARBAMOYLADENOSINE DEHYDRATASE"/>
    <property type="match status" value="1"/>
</dbReference>
<name>A0A4V3C120_9GAMM</name>
<dbReference type="GO" id="GO:0008641">
    <property type="term" value="F:ubiquitin-like modifier activating enzyme activity"/>
    <property type="evidence" value="ECO:0007669"/>
    <property type="project" value="InterPro"/>
</dbReference>
<sequence length="285" mass="30414">MDQFDRNILFSRMVGLVSQSELDALAGKRVAVPGCGGTGFTYAECLARMGVGAINIADADTFGPENMNRQFGCTVDTIGLKKSQVLSERLKAINPAMDVQVVDFLTEDNVDEYLEGVDVVCDTLDFFVAAPRRLLYKAARAKGITVIICCPVAFGVTAHVFEPDGITFESFFGINDAQSETEQLVRFGQGLTPSSLFKAYTESPSLDFEAKSVASLSASCLMATSFGSMLALMKLLDIEPGLKPAPYSYEFDLRAGAFKENLTETSAGEAGATESSECSASVGSA</sequence>
<keyword evidence="4" id="KW-1185">Reference proteome</keyword>
<accession>A0A4V3C120</accession>
<dbReference type="Gene3D" id="3.40.50.720">
    <property type="entry name" value="NAD(P)-binding Rossmann-like Domain"/>
    <property type="match status" value="1"/>
</dbReference>
<dbReference type="SUPFAM" id="SSF69572">
    <property type="entry name" value="Activating enzymes of the ubiquitin-like proteins"/>
    <property type="match status" value="1"/>
</dbReference>
<evidence type="ECO:0000313" key="4">
    <source>
        <dbReference type="Proteomes" id="UP000295150"/>
    </source>
</evidence>
<dbReference type="EMBL" id="SNWH01000004">
    <property type="protein sequence ID" value="TDO12679.1"/>
    <property type="molecule type" value="Genomic_DNA"/>
</dbReference>
<dbReference type="GO" id="GO:0061503">
    <property type="term" value="F:tRNA threonylcarbamoyladenosine dehydratase"/>
    <property type="evidence" value="ECO:0007669"/>
    <property type="project" value="TreeGrafter"/>
</dbReference>
<evidence type="ECO:0000313" key="3">
    <source>
        <dbReference type="EMBL" id="TDO12679.1"/>
    </source>
</evidence>
<dbReference type="Pfam" id="PF00899">
    <property type="entry name" value="ThiF"/>
    <property type="match status" value="1"/>
</dbReference>
<proteinExistence type="predicted"/>
<dbReference type="PANTHER" id="PTHR43267:SF1">
    <property type="entry name" value="TRNA THREONYLCARBAMOYLADENOSINE DEHYDRATASE"/>
    <property type="match status" value="1"/>
</dbReference>
<dbReference type="AlphaFoldDB" id="A0A4V3C120"/>
<dbReference type="InterPro" id="IPR045886">
    <property type="entry name" value="ThiF/MoeB/HesA"/>
</dbReference>
<protein>
    <submittedName>
        <fullName evidence="3">ThiF family protein</fullName>
    </submittedName>
</protein>
<dbReference type="RefSeq" id="WP_133482620.1">
    <property type="nucleotide sequence ID" value="NZ_SNWH01000004.1"/>
</dbReference>
<dbReference type="InterPro" id="IPR035985">
    <property type="entry name" value="Ubiquitin-activating_enz"/>
</dbReference>
<feature type="region of interest" description="Disordered" evidence="1">
    <location>
        <begin position="265"/>
        <end position="285"/>
    </location>
</feature>
<evidence type="ECO:0000256" key="1">
    <source>
        <dbReference type="SAM" id="MobiDB-lite"/>
    </source>
</evidence>
<evidence type="ECO:0000259" key="2">
    <source>
        <dbReference type="Pfam" id="PF00899"/>
    </source>
</evidence>
<reference evidence="3 4" key="1">
    <citation type="submission" date="2019-03" db="EMBL/GenBank/DDBJ databases">
        <title>Freshwater and sediment microbial communities from various areas in North America, analyzing microbe dynamics in response to fracking.</title>
        <authorList>
            <person name="Lamendella R."/>
        </authorList>
    </citation>
    <scope>NUCLEOTIDE SEQUENCE [LARGE SCALE GENOMIC DNA]</scope>
    <source>
        <strain evidence="3 4">1_TX</strain>
    </source>
</reference>
<feature type="compositionally biased region" description="Polar residues" evidence="1">
    <location>
        <begin position="273"/>
        <end position="285"/>
    </location>
</feature>
<dbReference type="GO" id="GO:0061504">
    <property type="term" value="P:cyclic threonylcarbamoyladenosine biosynthetic process"/>
    <property type="evidence" value="ECO:0007669"/>
    <property type="project" value="TreeGrafter"/>
</dbReference>
<feature type="domain" description="THIF-type NAD/FAD binding fold" evidence="2">
    <location>
        <begin position="13"/>
        <end position="252"/>
    </location>
</feature>
<dbReference type="InterPro" id="IPR000594">
    <property type="entry name" value="ThiF_NAD_FAD-bd"/>
</dbReference>
<gene>
    <name evidence="3" type="ORF">DFO68_104192</name>
</gene>
<dbReference type="CDD" id="cd01483">
    <property type="entry name" value="E1_enzyme_family"/>
    <property type="match status" value="1"/>
</dbReference>
<dbReference type="Proteomes" id="UP000295150">
    <property type="component" value="Unassembled WGS sequence"/>
</dbReference>
<organism evidence="3 4">
    <name type="scientific">Halomonas ventosae</name>
    <dbReference type="NCBI Taxonomy" id="229007"/>
    <lineage>
        <taxon>Bacteria</taxon>
        <taxon>Pseudomonadati</taxon>
        <taxon>Pseudomonadota</taxon>
        <taxon>Gammaproteobacteria</taxon>
        <taxon>Oceanospirillales</taxon>
        <taxon>Halomonadaceae</taxon>
        <taxon>Halomonas</taxon>
    </lineage>
</organism>
<dbReference type="OrthoDB" id="272552at2"/>